<feature type="region of interest" description="Disordered" evidence="1">
    <location>
        <begin position="331"/>
        <end position="352"/>
    </location>
</feature>
<feature type="domain" description="Glycosyltransferase 2-like" evidence="2">
    <location>
        <begin position="9"/>
        <end position="189"/>
    </location>
</feature>
<name>B7KLJ5_GLOC7</name>
<dbReference type="GO" id="GO:0016740">
    <property type="term" value="F:transferase activity"/>
    <property type="evidence" value="ECO:0007669"/>
    <property type="project" value="UniProtKB-KW"/>
</dbReference>
<dbReference type="PANTHER" id="PTHR43179">
    <property type="entry name" value="RHAMNOSYLTRANSFERASE WBBL"/>
    <property type="match status" value="1"/>
</dbReference>
<feature type="compositionally biased region" description="Low complexity" evidence="1">
    <location>
        <begin position="338"/>
        <end position="352"/>
    </location>
</feature>
<organism evidence="3 4">
    <name type="scientific">Gloeothece citriformis (strain PCC 7424)</name>
    <name type="common">Cyanothece sp. (strain PCC 7424)</name>
    <dbReference type="NCBI Taxonomy" id="65393"/>
    <lineage>
        <taxon>Bacteria</taxon>
        <taxon>Bacillati</taxon>
        <taxon>Cyanobacteriota</taxon>
        <taxon>Cyanophyceae</taxon>
        <taxon>Oscillatoriophycideae</taxon>
        <taxon>Chroococcales</taxon>
        <taxon>Aphanothecaceae</taxon>
        <taxon>Gloeothece</taxon>
        <taxon>Gloeothece citriformis</taxon>
    </lineage>
</organism>
<dbReference type="eggNOG" id="COG1216">
    <property type="taxonomic scope" value="Bacteria"/>
</dbReference>
<dbReference type="PANTHER" id="PTHR43179:SF7">
    <property type="entry name" value="RHAMNOSYLTRANSFERASE WBBL"/>
    <property type="match status" value="1"/>
</dbReference>
<dbReference type="InterPro" id="IPR029044">
    <property type="entry name" value="Nucleotide-diphossugar_trans"/>
</dbReference>
<dbReference type="OrthoDB" id="8936324at2"/>
<dbReference type="KEGG" id="cyc:PCC7424_4197"/>
<protein>
    <submittedName>
        <fullName evidence="3">Glycosyl transferase family 2</fullName>
    </submittedName>
</protein>
<dbReference type="RefSeq" id="WP_015956152.1">
    <property type="nucleotide sequence ID" value="NC_011729.1"/>
</dbReference>
<dbReference type="Proteomes" id="UP000002384">
    <property type="component" value="Chromosome"/>
</dbReference>
<keyword evidence="4" id="KW-1185">Reference proteome</keyword>
<gene>
    <name evidence="3" type="ordered locus">PCC7424_4197</name>
</gene>
<dbReference type="HOGENOM" id="CLU_775768_0_0_3"/>
<dbReference type="Pfam" id="PF00535">
    <property type="entry name" value="Glycos_transf_2"/>
    <property type="match status" value="1"/>
</dbReference>
<sequence length="352" mass="41216">MSDVQVTIVVSPRERFSYTQESLESIYQNTTIPFKLVYVDGNSPPKVQKYLQQKAQEYNFKLIRTDHYLCPNHARNLALEAVDTDYVAFVDNDVIVTPGWLKAMIDCAQDTKATVVGPLMCQHEPVHEEIHFAGGEAHIFTDVNGKQRLREKMYKQGHKVAKIISQLQRSETELCEFHCMLVRRQIFEQTGYFDAKMLNTKEHIDFCMTVRKLGGTVYVEPKSIVTYVPTVPLQWSDLHYYMLRWSDAWELASLAHLRQKWNLSEDYYFRHKYKALGWRRRMTILQPIVDRLTFGSKNRLLNKLFMYGLLAPAEKLLNHYLTNQYAKRWLNQPPQQPSQPVSPVMEPVVSHR</sequence>
<accession>B7KLJ5</accession>
<dbReference type="AlphaFoldDB" id="B7KLJ5"/>
<evidence type="ECO:0000256" key="1">
    <source>
        <dbReference type="SAM" id="MobiDB-lite"/>
    </source>
</evidence>
<keyword evidence="3" id="KW-0808">Transferase</keyword>
<dbReference type="CAZy" id="GT2">
    <property type="family name" value="Glycosyltransferase Family 2"/>
</dbReference>
<dbReference type="Gene3D" id="3.90.550.10">
    <property type="entry name" value="Spore Coat Polysaccharide Biosynthesis Protein SpsA, Chain A"/>
    <property type="match status" value="1"/>
</dbReference>
<proteinExistence type="predicted"/>
<dbReference type="EMBL" id="CP001291">
    <property type="protein sequence ID" value="ACK72567.1"/>
    <property type="molecule type" value="Genomic_DNA"/>
</dbReference>
<evidence type="ECO:0000313" key="3">
    <source>
        <dbReference type="EMBL" id="ACK72567.1"/>
    </source>
</evidence>
<reference evidence="4" key="1">
    <citation type="journal article" date="2011" name="MBio">
        <title>Novel metabolic attributes of the genus Cyanothece, comprising a group of unicellular nitrogen-fixing Cyanobacteria.</title>
        <authorList>
            <person name="Bandyopadhyay A."/>
            <person name="Elvitigala T."/>
            <person name="Welsh E."/>
            <person name="Stockel J."/>
            <person name="Liberton M."/>
            <person name="Min H."/>
            <person name="Sherman L.A."/>
            <person name="Pakrasi H.B."/>
        </authorList>
    </citation>
    <scope>NUCLEOTIDE SEQUENCE [LARGE SCALE GENOMIC DNA]</scope>
    <source>
        <strain evidence="4">PCC 7424</strain>
    </source>
</reference>
<evidence type="ECO:0000313" key="4">
    <source>
        <dbReference type="Proteomes" id="UP000002384"/>
    </source>
</evidence>
<dbReference type="SUPFAM" id="SSF53448">
    <property type="entry name" value="Nucleotide-diphospho-sugar transferases"/>
    <property type="match status" value="1"/>
</dbReference>
<evidence type="ECO:0000259" key="2">
    <source>
        <dbReference type="Pfam" id="PF00535"/>
    </source>
</evidence>
<dbReference type="STRING" id="65393.PCC7424_4197"/>
<dbReference type="InterPro" id="IPR001173">
    <property type="entry name" value="Glyco_trans_2-like"/>
</dbReference>